<evidence type="ECO:0000256" key="1">
    <source>
        <dbReference type="ARBA" id="ARBA00023224"/>
    </source>
</evidence>
<dbReference type="PANTHER" id="PTHR32089">
    <property type="entry name" value="METHYL-ACCEPTING CHEMOTAXIS PROTEIN MCPB"/>
    <property type="match status" value="1"/>
</dbReference>
<dbReference type="PROSITE" id="PS50111">
    <property type="entry name" value="CHEMOTAXIS_TRANSDUC_2"/>
    <property type="match status" value="1"/>
</dbReference>
<proteinExistence type="predicted"/>
<evidence type="ECO:0000256" key="4">
    <source>
        <dbReference type="SAM" id="Phobius"/>
    </source>
</evidence>
<dbReference type="InterPro" id="IPR004089">
    <property type="entry name" value="MCPsignal_dom"/>
</dbReference>
<name>F8ADZ9_THEID</name>
<dbReference type="PANTHER" id="PTHR32089:SF112">
    <property type="entry name" value="LYSOZYME-LIKE PROTEIN-RELATED"/>
    <property type="match status" value="1"/>
</dbReference>
<reference evidence="7" key="1">
    <citation type="submission" date="2011-04" db="EMBL/GenBank/DDBJ databases">
        <title>The complete genome of Thermodesulfatator indicus DSM 15286.</title>
        <authorList>
            <person name="Lucas S."/>
            <person name="Copeland A."/>
            <person name="Lapidus A."/>
            <person name="Bruce D."/>
            <person name="Goodwin L."/>
            <person name="Pitluck S."/>
            <person name="Peters L."/>
            <person name="Kyrpides N."/>
            <person name="Mavromatis K."/>
            <person name="Pagani I."/>
            <person name="Ivanova N."/>
            <person name="Saunders L."/>
            <person name="Detter J.C."/>
            <person name="Tapia R."/>
            <person name="Han C."/>
            <person name="Land M."/>
            <person name="Hauser L."/>
            <person name="Markowitz V."/>
            <person name="Cheng J.-F."/>
            <person name="Hugenholtz P."/>
            <person name="Woyke T."/>
            <person name="Wu D."/>
            <person name="Spring S."/>
            <person name="Schroeder M."/>
            <person name="Brambilla E."/>
            <person name="Klenk H.-P."/>
            <person name="Eisen J.A."/>
        </authorList>
    </citation>
    <scope>NUCLEOTIDE SEQUENCE [LARGE SCALE GENOMIC DNA]</scope>
    <source>
        <strain evidence="7">DSM 15286 / JCM 11887 / CIR29812</strain>
    </source>
</reference>
<keyword evidence="1 2" id="KW-0807">Transducer</keyword>
<feature type="domain" description="Methyl-accepting transducer" evidence="5">
    <location>
        <begin position="407"/>
        <end position="646"/>
    </location>
</feature>
<feature type="coiled-coil region" evidence="3">
    <location>
        <begin position="408"/>
        <end position="491"/>
    </location>
</feature>
<evidence type="ECO:0000259" key="5">
    <source>
        <dbReference type="PROSITE" id="PS50111"/>
    </source>
</evidence>
<keyword evidence="3" id="KW-0175">Coiled coil</keyword>
<dbReference type="OrthoDB" id="9781845at2"/>
<keyword evidence="7" id="KW-1185">Reference proteome</keyword>
<evidence type="ECO:0000256" key="2">
    <source>
        <dbReference type="PROSITE-ProRule" id="PRU00284"/>
    </source>
</evidence>
<protein>
    <submittedName>
        <fullName evidence="6">Methyl-accepting chemotaxis sensory transducer</fullName>
    </submittedName>
</protein>
<evidence type="ECO:0000313" key="6">
    <source>
        <dbReference type="EMBL" id="AEH44965.1"/>
    </source>
</evidence>
<feature type="coiled-coil region" evidence="3">
    <location>
        <begin position="548"/>
        <end position="575"/>
    </location>
</feature>
<gene>
    <name evidence="6" type="ordered locus">Thein_1094</name>
</gene>
<dbReference type="GO" id="GO:0007165">
    <property type="term" value="P:signal transduction"/>
    <property type="evidence" value="ECO:0007669"/>
    <property type="project" value="UniProtKB-KW"/>
</dbReference>
<dbReference type="GO" id="GO:0016020">
    <property type="term" value="C:membrane"/>
    <property type="evidence" value="ECO:0007669"/>
    <property type="project" value="InterPro"/>
</dbReference>
<feature type="coiled-coil region" evidence="3">
    <location>
        <begin position="274"/>
        <end position="305"/>
    </location>
</feature>
<feature type="transmembrane region" description="Helical" evidence="4">
    <location>
        <begin position="317"/>
        <end position="339"/>
    </location>
</feature>
<reference evidence="6 7" key="2">
    <citation type="journal article" date="2012" name="Stand. Genomic Sci.">
        <title>Complete genome sequence of the thermophilic sulfate-reducing ocean bacterium Thermodesulfatator indicus type strain (CIR29812(T)).</title>
        <authorList>
            <person name="Anderson I."/>
            <person name="Saunders E."/>
            <person name="Lapidus A."/>
            <person name="Nolan M."/>
            <person name="Lucas S."/>
            <person name="Tice H."/>
            <person name="Del Rio T.G."/>
            <person name="Cheng J.F."/>
            <person name="Han C."/>
            <person name="Tapia R."/>
            <person name="Goodwin L.A."/>
            <person name="Pitluck S."/>
            <person name="Liolios K."/>
            <person name="Mavromatis K."/>
            <person name="Pagani I."/>
            <person name="Ivanova N."/>
            <person name="Mikhailova N."/>
            <person name="Pati A."/>
            <person name="Chen A."/>
            <person name="Palaniappan K."/>
            <person name="Land M."/>
            <person name="Hauser L."/>
            <person name="Jeffries C.D."/>
            <person name="Chang Y.J."/>
            <person name="Brambilla E.M."/>
            <person name="Rohde M."/>
            <person name="Spring S."/>
            <person name="Goker M."/>
            <person name="Detter J.C."/>
            <person name="Woyke T."/>
            <person name="Bristow J."/>
            <person name="Eisen J.A."/>
            <person name="Markowitz V."/>
            <person name="Hugenholtz P."/>
            <person name="Kyrpides N.C."/>
            <person name="Klenk H.P."/>
        </authorList>
    </citation>
    <scope>NUCLEOTIDE SEQUENCE [LARGE SCALE GENOMIC DNA]</scope>
    <source>
        <strain evidence="7">DSM 15286 / JCM 11887 / CIR29812</strain>
    </source>
</reference>
<evidence type="ECO:0000256" key="3">
    <source>
        <dbReference type="SAM" id="Coils"/>
    </source>
</evidence>
<organism evidence="6 7">
    <name type="scientific">Thermodesulfatator indicus (strain DSM 15286 / JCM 11887 / CIR29812)</name>
    <dbReference type="NCBI Taxonomy" id="667014"/>
    <lineage>
        <taxon>Bacteria</taxon>
        <taxon>Pseudomonadati</taxon>
        <taxon>Thermodesulfobacteriota</taxon>
        <taxon>Thermodesulfobacteria</taxon>
        <taxon>Thermodesulfobacteriales</taxon>
        <taxon>Thermodesulfatatoraceae</taxon>
        <taxon>Thermodesulfatator</taxon>
    </lineage>
</organism>
<accession>F8ADZ9</accession>
<keyword evidence="4" id="KW-0472">Membrane</keyword>
<dbReference type="eggNOG" id="COG0840">
    <property type="taxonomic scope" value="Bacteria"/>
</dbReference>
<dbReference type="Pfam" id="PF00015">
    <property type="entry name" value="MCPsignal"/>
    <property type="match status" value="1"/>
</dbReference>
<evidence type="ECO:0000313" key="7">
    <source>
        <dbReference type="Proteomes" id="UP000006793"/>
    </source>
</evidence>
<dbReference type="RefSeq" id="WP_013907707.1">
    <property type="nucleotide sequence ID" value="NC_015681.1"/>
</dbReference>
<keyword evidence="4" id="KW-0812">Transmembrane</keyword>
<dbReference type="EMBL" id="CP002683">
    <property type="protein sequence ID" value="AEH44965.1"/>
    <property type="molecule type" value="Genomic_DNA"/>
</dbReference>
<dbReference type="Proteomes" id="UP000006793">
    <property type="component" value="Chromosome"/>
</dbReference>
<sequence length="658" mass="73103">MQKILAQFGINKTLCMFFAVTLIMMLLVGVVAYKGINTGQKGFAKLTSLVTANDDKKTSLSAIKDIERLKRYLYDVLHSENEKDIQVKYQKAITLLDNLKPIMGRELYQQTRDEIENIKKFKMALFAAQKEWDKKTKEAQNIANNIQKKLLEIIDNEEAKLLTNLDSLSRDPQLANKIEREYNKINNLKDLKEQVSNLVALQAKIDKVSDPDYLVPRKSILLSTKKKTEKIIGSLKKENINGLTEVENKLKKLLLLSEDLFKAKEKELALLKKGKDIEKEAENIKEQLTDLAVNLQKQINKKLAEETSTLKHKMHNFSIILATLLAMGILLNLLLCNLISRFLKNRLADLGAFIQNISSGNLAIAREYQLDGKDELSTVQRELSIAIQKIADMLNKTKAVSHQLLSDAQKMEKVAEEMATSANNTEENASGIYQTALEAQELAKQMSLAIEEITTAINEISQNTSATSAIAQEAQDKLENANRTAQALARASEKIGEVSKFIGNIAEQTNLLALNATIEAARAGEAGKGFAVVANEVKELAKQTGNSVEEIDRIVKELQNNVKDVTIALEETTETMNKIVEASASVAASIEEQTAVVSEIRTQAQNTSDGISAITEMAQGIKEMSETNAENAQAVKETSHEVKTVAENLEDSLRKFKL</sequence>
<keyword evidence="4" id="KW-1133">Transmembrane helix</keyword>
<dbReference type="InParanoid" id="F8ADZ9"/>
<dbReference type="HOGENOM" id="CLU_416724_0_0_0"/>
<dbReference type="Gene3D" id="1.10.287.950">
    <property type="entry name" value="Methyl-accepting chemotaxis protein"/>
    <property type="match status" value="1"/>
</dbReference>
<dbReference type="STRING" id="667014.Thein_1094"/>
<dbReference type="AlphaFoldDB" id="F8ADZ9"/>
<dbReference type="PaxDb" id="667014-Thein_1094"/>
<feature type="transmembrane region" description="Helical" evidence="4">
    <location>
        <begin position="12"/>
        <end position="33"/>
    </location>
</feature>
<dbReference type="KEGG" id="tid:Thein_1094"/>
<dbReference type="SMART" id="SM00283">
    <property type="entry name" value="MA"/>
    <property type="match status" value="1"/>
</dbReference>
<dbReference type="SUPFAM" id="SSF58104">
    <property type="entry name" value="Methyl-accepting chemotaxis protein (MCP) signaling domain"/>
    <property type="match status" value="1"/>
</dbReference>